<dbReference type="SUPFAM" id="SSF55060">
    <property type="entry name" value="GHMP Kinase, C-terminal domain"/>
    <property type="match status" value="1"/>
</dbReference>
<comment type="function">
    <text evidence="12 13">Catalyzes the ATP-dependent phosphorylation of L-homoserine to L-homoserine phosphate.</text>
</comment>
<keyword evidence="10 13" id="KW-0067">ATP-binding</keyword>
<sequence>MIKIKVPATSANLGPGFDALGLALTLYNEVWMEECDTVDIAAVDDTVIPTGTDNMIFQNARHLYELCGRPFCGLKVRQKNGIPMTRGLGSSSACIVAGLLGANALLGEPMERQELLSIAAHMEGHPDNIAPAILGGLVTSVMEGGQVYSVSVPVSDQIQFAVMIPPFEIKTEFARGILPGSLSRADAVFNLSRAALMTAALFSGRMENLKVAVQDRIHQPYRLGLIPGMREAFDAAYDLGAYGVYLSGAGPTIVGVIDARESKEDFACKLSSGLEQRGIKGWKVLVLDCDQPGAQVTKDVPLEA</sequence>
<comment type="subcellular location">
    <subcellularLocation>
        <location evidence="13">Cytoplasm</location>
    </subcellularLocation>
</comment>
<evidence type="ECO:0000256" key="13">
    <source>
        <dbReference type="HAMAP-Rule" id="MF_00384"/>
    </source>
</evidence>
<dbReference type="Proteomes" id="UP000593890">
    <property type="component" value="Chromosome"/>
</dbReference>
<evidence type="ECO:0000256" key="12">
    <source>
        <dbReference type="ARBA" id="ARBA00049954"/>
    </source>
</evidence>
<evidence type="ECO:0000256" key="5">
    <source>
        <dbReference type="ARBA" id="ARBA00022605"/>
    </source>
</evidence>
<dbReference type="GO" id="GO:0004413">
    <property type="term" value="F:homoserine kinase activity"/>
    <property type="evidence" value="ECO:0007669"/>
    <property type="project" value="UniProtKB-UniRule"/>
</dbReference>
<comment type="pathway">
    <text evidence="1 13">Amino-acid biosynthesis; L-threonine biosynthesis; L-threonine from L-aspartate: step 4/5.</text>
</comment>
<dbReference type="UniPathway" id="UPA00050">
    <property type="reaction ID" value="UER00064"/>
</dbReference>
<dbReference type="InterPro" id="IPR006203">
    <property type="entry name" value="GHMP_knse_ATP-bd_CS"/>
</dbReference>
<dbReference type="Gene3D" id="3.30.70.890">
    <property type="entry name" value="GHMP kinase, C-terminal domain"/>
    <property type="match status" value="1"/>
</dbReference>
<dbReference type="GO" id="GO:0005524">
    <property type="term" value="F:ATP binding"/>
    <property type="evidence" value="ECO:0007669"/>
    <property type="project" value="UniProtKB-UniRule"/>
</dbReference>
<dbReference type="HAMAP" id="MF_00384">
    <property type="entry name" value="Homoser_kinase"/>
    <property type="match status" value="1"/>
</dbReference>
<evidence type="ECO:0000256" key="9">
    <source>
        <dbReference type="ARBA" id="ARBA00022777"/>
    </source>
</evidence>
<keyword evidence="7 13" id="KW-0791">Threonine biosynthesis</keyword>
<evidence type="ECO:0000259" key="14">
    <source>
        <dbReference type="Pfam" id="PF00288"/>
    </source>
</evidence>
<evidence type="ECO:0000256" key="3">
    <source>
        <dbReference type="ARBA" id="ARBA00012078"/>
    </source>
</evidence>
<dbReference type="InterPro" id="IPR036554">
    <property type="entry name" value="GHMP_kinase_C_sf"/>
</dbReference>
<dbReference type="PANTHER" id="PTHR20861:SF1">
    <property type="entry name" value="HOMOSERINE KINASE"/>
    <property type="match status" value="1"/>
</dbReference>
<evidence type="ECO:0000256" key="8">
    <source>
        <dbReference type="ARBA" id="ARBA00022741"/>
    </source>
</evidence>
<reference evidence="17" key="1">
    <citation type="submission" date="2020-07" db="EMBL/GenBank/DDBJ databases">
        <title>Complete genome sequencing of Clostridia bacterium strain 12CBH8.</title>
        <authorList>
            <person name="Sakamoto M."/>
            <person name="Murakami T."/>
            <person name="Mori H."/>
        </authorList>
    </citation>
    <scope>NUCLEOTIDE SEQUENCE [LARGE SCALE GENOMIC DNA]</scope>
    <source>
        <strain evidence="17">12CBH8</strain>
    </source>
</reference>
<evidence type="ECO:0000256" key="4">
    <source>
        <dbReference type="ARBA" id="ARBA00017858"/>
    </source>
</evidence>
<dbReference type="RefSeq" id="WP_215532837.1">
    <property type="nucleotide sequence ID" value="NZ_AP023321.1"/>
</dbReference>
<dbReference type="InterPro" id="IPR013750">
    <property type="entry name" value="GHMP_kinase_C_dom"/>
</dbReference>
<evidence type="ECO:0000313" key="16">
    <source>
        <dbReference type="EMBL" id="BCI60682.1"/>
    </source>
</evidence>
<keyword evidence="6 13" id="KW-0808">Transferase</keyword>
<accession>A0A7I8D4H9</accession>
<evidence type="ECO:0000256" key="1">
    <source>
        <dbReference type="ARBA" id="ARBA00005015"/>
    </source>
</evidence>
<feature type="binding site" evidence="13">
    <location>
        <begin position="83"/>
        <end position="93"/>
    </location>
    <ligand>
        <name>ATP</name>
        <dbReference type="ChEBI" id="CHEBI:30616"/>
    </ligand>
</feature>
<organism evidence="16 17">
    <name type="scientific">Solibaculum mannosilyticum</name>
    <dbReference type="NCBI Taxonomy" id="2780922"/>
    <lineage>
        <taxon>Bacteria</taxon>
        <taxon>Bacillati</taxon>
        <taxon>Bacillota</taxon>
        <taxon>Clostridia</taxon>
        <taxon>Eubacteriales</taxon>
        <taxon>Oscillospiraceae</taxon>
        <taxon>Solibaculum</taxon>
    </lineage>
</organism>
<feature type="domain" description="GHMP kinase N-terminal" evidence="14">
    <location>
        <begin position="55"/>
        <end position="136"/>
    </location>
</feature>
<evidence type="ECO:0000313" key="17">
    <source>
        <dbReference type="Proteomes" id="UP000593890"/>
    </source>
</evidence>
<dbReference type="EMBL" id="AP023321">
    <property type="protein sequence ID" value="BCI60682.1"/>
    <property type="molecule type" value="Genomic_DNA"/>
</dbReference>
<dbReference type="InterPro" id="IPR014721">
    <property type="entry name" value="Ribsml_uS5_D2-typ_fold_subgr"/>
</dbReference>
<comment type="similarity">
    <text evidence="2 13">Belongs to the GHMP kinase family. Homoserine kinase subfamily.</text>
</comment>
<keyword evidence="5 13" id="KW-0028">Amino-acid biosynthesis</keyword>
<dbReference type="SUPFAM" id="SSF54211">
    <property type="entry name" value="Ribosomal protein S5 domain 2-like"/>
    <property type="match status" value="1"/>
</dbReference>
<keyword evidence="9 13" id="KW-0418">Kinase</keyword>
<keyword evidence="17" id="KW-1185">Reference proteome</keyword>
<proteinExistence type="inferred from homology"/>
<dbReference type="PIRSF" id="PIRSF000676">
    <property type="entry name" value="Homoser_kin"/>
    <property type="match status" value="1"/>
</dbReference>
<comment type="catalytic activity">
    <reaction evidence="11 13">
        <text>L-homoserine + ATP = O-phospho-L-homoserine + ADP + H(+)</text>
        <dbReference type="Rhea" id="RHEA:13985"/>
        <dbReference type="ChEBI" id="CHEBI:15378"/>
        <dbReference type="ChEBI" id="CHEBI:30616"/>
        <dbReference type="ChEBI" id="CHEBI:57476"/>
        <dbReference type="ChEBI" id="CHEBI:57590"/>
        <dbReference type="ChEBI" id="CHEBI:456216"/>
        <dbReference type="EC" id="2.7.1.39"/>
    </reaction>
</comment>
<dbReference type="InterPro" id="IPR006204">
    <property type="entry name" value="GHMP_kinase_N_dom"/>
</dbReference>
<evidence type="ECO:0000256" key="2">
    <source>
        <dbReference type="ARBA" id="ARBA00007370"/>
    </source>
</evidence>
<dbReference type="InterPro" id="IPR000870">
    <property type="entry name" value="Homoserine_kinase"/>
</dbReference>
<evidence type="ECO:0000256" key="6">
    <source>
        <dbReference type="ARBA" id="ARBA00022679"/>
    </source>
</evidence>
<dbReference type="Gene3D" id="3.30.230.10">
    <property type="match status" value="1"/>
</dbReference>
<dbReference type="AlphaFoldDB" id="A0A7I8D4H9"/>
<dbReference type="PANTHER" id="PTHR20861">
    <property type="entry name" value="HOMOSERINE/4-DIPHOSPHOCYTIDYL-2-C-METHYL-D-ERYTHRITOL KINASE"/>
    <property type="match status" value="1"/>
</dbReference>
<dbReference type="PRINTS" id="PR00958">
    <property type="entry name" value="HOMSERKINASE"/>
</dbReference>
<gene>
    <name evidence="13 16" type="primary">thrB</name>
    <name evidence="16" type="ORF">C12CBH8_13210</name>
</gene>
<keyword evidence="13" id="KW-0963">Cytoplasm</keyword>
<evidence type="ECO:0000256" key="7">
    <source>
        <dbReference type="ARBA" id="ARBA00022697"/>
    </source>
</evidence>
<name>A0A7I8D4H9_9FIRM</name>
<keyword evidence="8 13" id="KW-0547">Nucleotide-binding</keyword>
<dbReference type="InterPro" id="IPR020568">
    <property type="entry name" value="Ribosomal_Su5_D2-typ_SF"/>
</dbReference>
<dbReference type="Pfam" id="PF00288">
    <property type="entry name" value="GHMP_kinases_N"/>
    <property type="match status" value="1"/>
</dbReference>
<evidence type="ECO:0000259" key="15">
    <source>
        <dbReference type="Pfam" id="PF08544"/>
    </source>
</evidence>
<dbReference type="PROSITE" id="PS00627">
    <property type="entry name" value="GHMP_KINASES_ATP"/>
    <property type="match status" value="1"/>
</dbReference>
<dbReference type="EC" id="2.7.1.39" evidence="3 13"/>
<feature type="domain" description="GHMP kinase C-terminal" evidence="15">
    <location>
        <begin position="199"/>
        <end position="272"/>
    </location>
</feature>
<dbReference type="KEGG" id="sman:C12CBH8_13210"/>
<dbReference type="NCBIfam" id="TIGR00191">
    <property type="entry name" value="thrB"/>
    <property type="match status" value="1"/>
</dbReference>
<dbReference type="Pfam" id="PF08544">
    <property type="entry name" value="GHMP_kinases_C"/>
    <property type="match status" value="1"/>
</dbReference>
<dbReference type="GO" id="GO:0009088">
    <property type="term" value="P:threonine biosynthetic process"/>
    <property type="evidence" value="ECO:0007669"/>
    <property type="project" value="UniProtKB-UniRule"/>
</dbReference>
<dbReference type="GO" id="GO:0005737">
    <property type="term" value="C:cytoplasm"/>
    <property type="evidence" value="ECO:0007669"/>
    <property type="project" value="UniProtKB-SubCell"/>
</dbReference>
<evidence type="ECO:0000256" key="10">
    <source>
        <dbReference type="ARBA" id="ARBA00022840"/>
    </source>
</evidence>
<protein>
    <recommendedName>
        <fullName evidence="4 13">Homoserine kinase</fullName>
        <shortName evidence="13">HK</shortName>
        <shortName evidence="13">HSK</shortName>
        <ecNumber evidence="3 13">2.7.1.39</ecNumber>
    </recommendedName>
</protein>
<evidence type="ECO:0000256" key="11">
    <source>
        <dbReference type="ARBA" id="ARBA00049375"/>
    </source>
</evidence>